<name>A0A6A6IS72_9PLEO</name>
<dbReference type="Proteomes" id="UP000800094">
    <property type="component" value="Unassembled WGS sequence"/>
</dbReference>
<reference evidence="2" key="1">
    <citation type="journal article" date="2020" name="Stud. Mycol.">
        <title>101 Dothideomycetes genomes: a test case for predicting lifestyles and emergence of pathogens.</title>
        <authorList>
            <person name="Haridas S."/>
            <person name="Albert R."/>
            <person name="Binder M."/>
            <person name="Bloem J."/>
            <person name="Labutti K."/>
            <person name="Salamov A."/>
            <person name="Andreopoulos B."/>
            <person name="Baker S."/>
            <person name="Barry K."/>
            <person name="Bills G."/>
            <person name="Bluhm B."/>
            <person name="Cannon C."/>
            <person name="Castanera R."/>
            <person name="Culley D."/>
            <person name="Daum C."/>
            <person name="Ezra D."/>
            <person name="Gonzalez J."/>
            <person name="Henrissat B."/>
            <person name="Kuo A."/>
            <person name="Liang C."/>
            <person name="Lipzen A."/>
            <person name="Lutzoni F."/>
            <person name="Magnuson J."/>
            <person name="Mondo S."/>
            <person name="Nolan M."/>
            <person name="Ohm R."/>
            <person name="Pangilinan J."/>
            <person name="Park H.-J."/>
            <person name="Ramirez L."/>
            <person name="Alfaro M."/>
            <person name="Sun H."/>
            <person name="Tritt A."/>
            <person name="Yoshinaga Y."/>
            <person name="Zwiers L.-H."/>
            <person name="Turgeon B."/>
            <person name="Goodwin S."/>
            <person name="Spatafora J."/>
            <person name="Crous P."/>
            <person name="Grigoriev I."/>
        </authorList>
    </citation>
    <scope>NUCLEOTIDE SEQUENCE</scope>
    <source>
        <strain evidence="2">CBS 122368</strain>
    </source>
</reference>
<gene>
    <name evidence="2" type="ORF">BU26DRAFT_215195</name>
</gene>
<sequence>MVEIQRCAAGVMRLSTKVFLSSQNQDHRTPNAFTSSRREHSDDSLRYPRMASCILRGLDMDPARRHHFSSTALSPEPPVCIPVLVRGSNRGPSTRLLSPPSSLAGGRKGRRICQLSGRGSYGPKGARRHGAGLELRLDLPGSISVEGLCAVPVRSGAIRPRDQWRHRMMHYVFQSISKRHYPPNGSETR</sequence>
<keyword evidence="3" id="KW-1185">Reference proteome</keyword>
<feature type="region of interest" description="Disordered" evidence="1">
    <location>
        <begin position="22"/>
        <end position="44"/>
    </location>
</feature>
<dbReference type="EMBL" id="ML987191">
    <property type="protein sequence ID" value="KAF2253109.1"/>
    <property type="molecule type" value="Genomic_DNA"/>
</dbReference>
<organism evidence="2 3">
    <name type="scientific">Trematosphaeria pertusa</name>
    <dbReference type="NCBI Taxonomy" id="390896"/>
    <lineage>
        <taxon>Eukaryota</taxon>
        <taxon>Fungi</taxon>
        <taxon>Dikarya</taxon>
        <taxon>Ascomycota</taxon>
        <taxon>Pezizomycotina</taxon>
        <taxon>Dothideomycetes</taxon>
        <taxon>Pleosporomycetidae</taxon>
        <taxon>Pleosporales</taxon>
        <taxon>Massarineae</taxon>
        <taxon>Trematosphaeriaceae</taxon>
        <taxon>Trematosphaeria</taxon>
    </lineage>
</organism>
<evidence type="ECO:0000313" key="3">
    <source>
        <dbReference type="Proteomes" id="UP000800094"/>
    </source>
</evidence>
<protein>
    <submittedName>
        <fullName evidence="2">Uncharacterized protein</fullName>
    </submittedName>
</protein>
<accession>A0A6A6IS72</accession>
<dbReference type="GeneID" id="54574029"/>
<evidence type="ECO:0000256" key="1">
    <source>
        <dbReference type="SAM" id="MobiDB-lite"/>
    </source>
</evidence>
<proteinExistence type="predicted"/>
<dbReference type="RefSeq" id="XP_033688113.1">
    <property type="nucleotide sequence ID" value="XM_033820699.1"/>
</dbReference>
<evidence type="ECO:0000313" key="2">
    <source>
        <dbReference type="EMBL" id="KAF2253109.1"/>
    </source>
</evidence>
<dbReference type="AlphaFoldDB" id="A0A6A6IS72"/>